<keyword evidence="2" id="KW-1015">Disulfide bond</keyword>
<evidence type="ECO:0000256" key="1">
    <source>
        <dbReference type="ARBA" id="ARBA00022729"/>
    </source>
</evidence>
<organism evidence="5 7">
    <name type="scientific">Ilex paraguariensis</name>
    <name type="common">yerba mate</name>
    <dbReference type="NCBI Taxonomy" id="185542"/>
    <lineage>
        <taxon>Eukaryota</taxon>
        <taxon>Viridiplantae</taxon>
        <taxon>Streptophyta</taxon>
        <taxon>Embryophyta</taxon>
        <taxon>Tracheophyta</taxon>
        <taxon>Spermatophyta</taxon>
        <taxon>Magnoliopsida</taxon>
        <taxon>eudicotyledons</taxon>
        <taxon>Gunneridae</taxon>
        <taxon>Pentapetalae</taxon>
        <taxon>asterids</taxon>
        <taxon>campanulids</taxon>
        <taxon>Aquifoliales</taxon>
        <taxon>Aquifoliaceae</taxon>
        <taxon>Ilex</taxon>
    </lineage>
</organism>
<dbReference type="CDD" id="cd14859">
    <property type="entry name" value="PMEI_like"/>
    <property type="match status" value="1"/>
</dbReference>
<evidence type="ECO:0000259" key="4">
    <source>
        <dbReference type="Pfam" id="PF04043"/>
    </source>
</evidence>
<dbReference type="Pfam" id="PF04043">
    <property type="entry name" value="PMEI"/>
    <property type="match status" value="1"/>
</dbReference>
<reference evidence="5 7" key="1">
    <citation type="submission" date="2024-02" db="EMBL/GenBank/DDBJ databases">
        <authorList>
            <person name="Vignale AGUSTIN F."/>
            <person name="Sosa J E."/>
            <person name="Modenutti C."/>
        </authorList>
    </citation>
    <scope>NUCLEOTIDE SEQUENCE [LARGE SCALE GENOMIC DNA]</scope>
</reference>
<evidence type="ECO:0000313" key="5">
    <source>
        <dbReference type="EMBL" id="CAK9177170.1"/>
    </source>
</evidence>
<keyword evidence="7" id="KW-1185">Reference proteome</keyword>
<evidence type="ECO:0000313" key="6">
    <source>
        <dbReference type="EMBL" id="CAK9182193.1"/>
    </source>
</evidence>
<evidence type="ECO:0000256" key="3">
    <source>
        <dbReference type="ARBA" id="ARBA00038471"/>
    </source>
</evidence>
<dbReference type="EMBL" id="CAUOFW020008279">
    <property type="protein sequence ID" value="CAK9182193.1"/>
    <property type="molecule type" value="Genomic_DNA"/>
</dbReference>
<name>A0ABC8U766_9AQUA</name>
<dbReference type="SUPFAM" id="SSF101148">
    <property type="entry name" value="Plant invertase/pectin methylesterase inhibitor"/>
    <property type="match status" value="1"/>
</dbReference>
<dbReference type="EMBL" id="CAUOFW020006980">
    <property type="protein sequence ID" value="CAK9177170.1"/>
    <property type="molecule type" value="Genomic_DNA"/>
</dbReference>
<sequence>MVPTLLAKTLPTTLSVRRLFIPTHVPPTADRYVLAYIAFDLAYVNATHTNDYIGSLLKNVATTNHSKRPELARQLQRCHGFYGQAVQVPAEALNDLDSETYFNLGLLAVAADHSARDCEVTFNAHSSLSRMNQNLRNLSKICLVVSKLLTIS</sequence>
<dbReference type="AlphaFoldDB" id="A0ABC8U766"/>
<evidence type="ECO:0000256" key="2">
    <source>
        <dbReference type="ARBA" id="ARBA00023157"/>
    </source>
</evidence>
<dbReference type="PANTHER" id="PTHR35357">
    <property type="entry name" value="OS02G0537100 PROTEIN"/>
    <property type="match status" value="1"/>
</dbReference>
<accession>A0ABC8U766</accession>
<protein>
    <recommendedName>
        <fullName evidence="4">Pectinesterase inhibitor domain-containing protein</fullName>
    </recommendedName>
</protein>
<gene>
    <name evidence="5" type="ORF">ILEXP_LOCUS47038</name>
    <name evidence="6" type="ORF">ILEXP_LOCUS52333</name>
</gene>
<dbReference type="PANTHER" id="PTHR35357:SF8">
    <property type="entry name" value="OS01G0111000 PROTEIN"/>
    <property type="match status" value="1"/>
</dbReference>
<dbReference type="InterPro" id="IPR006501">
    <property type="entry name" value="Pectinesterase_inhib_dom"/>
</dbReference>
<comment type="caution">
    <text evidence="5">The sequence shown here is derived from an EMBL/GenBank/DDBJ whole genome shotgun (WGS) entry which is preliminary data.</text>
</comment>
<dbReference type="Gene3D" id="1.20.140.40">
    <property type="entry name" value="Invertase/pectin methylesterase inhibitor family protein"/>
    <property type="match status" value="1"/>
</dbReference>
<evidence type="ECO:0000313" key="7">
    <source>
        <dbReference type="Proteomes" id="UP001642360"/>
    </source>
</evidence>
<dbReference type="InterPro" id="IPR035513">
    <property type="entry name" value="Invertase/methylesterase_inhib"/>
</dbReference>
<comment type="similarity">
    <text evidence="3">Belongs to the PMEI family.</text>
</comment>
<keyword evidence="1" id="KW-0732">Signal</keyword>
<proteinExistence type="inferred from homology"/>
<dbReference type="Proteomes" id="UP001642360">
    <property type="component" value="Unassembled WGS sequence"/>
</dbReference>
<feature type="domain" description="Pectinesterase inhibitor" evidence="4">
    <location>
        <begin position="28"/>
        <end position="143"/>
    </location>
</feature>